<dbReference type="PANTHER" id="PTHR43386">
    <property type="entry name" value="OLIGOPEPTIDE TRANSPORT SYSTEM PERMEASE PROTEIN APPC"/>
    <property type="match status" value="1"/>
</dbReference>
<feature type="domain" description="ABC transmembrane type-1" evidence="8">
    <location>
        <begin position="119"/>
        <end position="375"/>
    </location>
</feature>
<protein>
    <submittedName>
        <fullName evidence="9">Peptide ABC transporter permease</fullName>
    </submittedName>
</protein>
<feature type="transmembrane region" description="Helical" evidence="7">
    <location>
        <begin position="49"/>
        <end position="69"/>
    </location>
</feature>
<keyword evidence="10" id="KW-1185">Reference proteome</keyword>
<dbReference type="EMBL" id="PXYL01000001">
    <property type="protein sequence ID" value="PSJ63620.1"/>
    <property type="molecule type" value="Genomic_DNA"/>
</dbReference>
<evidence type="ECO:0000256" key="6">
    <source>
        <dbReference type="ARBA" id="ARBA00023136"/>
    </source>
</evidence>
<dbReference type="AlphaFoldDB" id="A0A2P7SM84"/>
<feature type="transmembrane region" description="Helical" evidence="7">
    <location>
        <begin position="311"/>
        <end position="333"/>
    </location>
</feature>
<feature type="transmembrane region" description="Helical" evidence="7">
    <location>
        <begin position="20"/>
        <end position="37"/>
    </location>
</feature>
<dbReference type="GO" id="GO:0055085">
    <property type="term" value="P:transmembrane transport"/>
    <property type="evidence" value="ECO:0007669"/>
    <property type="project" value="InterPro"/>
</dbReference>
<reference evidence="9 10" key="1">
    <citation type="submission" date="2018-03" db="EMBL/GenBank/DDBJ databases">
        <title>The draft genome of Mesorhizobium soli JCM 19897.</title>
        <authorList>
            <person name="Li L."/>
            <person name="Liu L."/>
            <person name="Liang L."/>
            <person name="Wang T."/>
            <person name="Zhang X."/>
        </authorList>
    </citation>
    <scope>NUCLEOTIDE SEQUENCE [LARGE SCALE GENOMIC DNA]</scope>
    <source>
        <strain evidence="9 10">JCM 19897</strain>
    </source>
</reference>
<dbReference type="PROSITE" id="PS50928">
    <property type="entry name" value="ABC_TM1"/>
    <property type="match status" value="1"/>
</dbReference>
<dbReference type="Proteomes" id="UP000240653">
    <property type="component" value="Unassembled WGS sequence"/>
</dbReference>
<evidence type="ECO:0000259" key="8">
    <source>
        <dbReference type="PROSITE" id="PS50928"/>
    </source>
</evidence>
<dbReference type="OrthoDB" id="9766870at2"/>
<evidence type="ECO:0000256" key="1">
    <source>
        <dbReference type="ARBA" id="ARBA00004651"/>
    </source>
</evidence>
<dbReference type="GO" id="GO:0005886">
    <property type="term" value="C:plasma membrane"/>
    <property type="evidence" value="ECO:0007669"/>
    <property type="project" value="UniProtKB-SubCell"/>
</dbReference>
<dbReference type="SUPFAM" id="SSF161098">
    <property type="entry name" value="MetI-like"/>
    <property type="match status" value="1"/>
</dbReference>
<gene>
    <name evidence="9" type="ORF">C7I85_00330</name>
</gene>
<feature type="transmembrane region" description="Helical" evidence="7">
    <location>
        <begin position="154"/>
        <end position="174"/>
    </location>
</feature>
<evidence type="ECO:0000256" key="7">
    <source>
        <dbReference type="RuleBase" id="RU363032"/>
    </source>
</evidence>
<evidence type="ECO:0000256" key="4">
    <source>
        <dbReference type="ARBA" id="ARBA00022692"/>
    </source>
</evidence>
<organism evidence="9 10">
    <name type="scientific">Pseudaminobacter soli</name>
    <name type="common">ex Li et al. 2025</name>
    <dbReference type="NCBI Taxonomy" id="1295366"/>
    <lineage>
        <taxon>Bacteria</taxon>
        <taxon>Pseudomonadati</taxon>
        <taxon>Pseudomonadota</taxon>
        <taxon>Alphaproteobacteria</taxon>
        <taxon>Hyphomicrobiales</taxon>
        <taxon>Phyllobacteriaceae</taxon>
        <taxon>Pseudaminobacter</taxon>
    </lineage>
</organism>
<comment type="caution">
    <text evidence="9">The sequence shown here is derived from an EMBL/GenBank/DDBJ whole genome shotgun (WGS) entry which is preliminary data.</text>
</comment>
<keyword evidence="2 7" id="KW-0813">Transport</keyword>
<keyword evidence="3" id="KW-1003">Cell membrane</keyword>
<dbReference type="InterPro" id="IPR035906">
    <property type="entry name" value="MetI-like_sf"/>
</dbReference>
<dbReference type="InterPro" id="IPR050366">
    <property type="entry name" value="BP-dependent_transpt_permease"/>
</dbReference>
<dbReference type="Gene3D" id="1.10.3720.10">
    <property type="entry name" value="MetI-like"/>
    <property type="match status" value="1"/>
</dbReference>
<dbReference type="Pfam" id="PF00528">
    <property type="entry name" value="BPD_transp_1"/>
    <property type="match status" value="1"/>
</dbReference>
<feature type="transmembrane region" description="Helical" evidence="7">
    <location>
        <begin position="121"/>
        <end position="142"/>
    </location>
</feature>
<keyword evidence="6 7" id="KW-0472">Membrane</keyword>
<keyword evidence="5 7" id="KW-1133">Transmembrane helix</keyword>
<evidence type="ECO:0000313" key="9">
    <source>
        <dbReference type="EMBL" id="PSJ63620.1"/>
    </source>
</evidence>
<evidence type="ECO:0000256" key="3">
    <source>
        <dbReference type="ARBA" id="ARBA00022475"/>
    </source>
</evidence>
<dbReference type="PANTHER" id="PTHR43386:SF25">
    <property type="entry name" value="PEPTIDE ABC TRANSPORTER PERMEASE PROTEIN"/>
    <property type="match status" value="1"/>
</dbReference>
<feature type="transmembrane region" description="Helical" evidence="7">
    <location>
        <begin position="250"/>
        <end position="268"/>
    </location>
</feature>
<sequence length="385" mass="42072">MQLEFISGFQIFLGVLARFWPVWAALAVVLGASFIYRKRLGLYGQLFDSGVGIAGVTICLFWLFTAIFASTVAPFDPLAQIPAMKDALPGAIEPASHGVYLFGGDKLARDIFSRMVYGSQIVLIIAPAATGFALMVGVTLGLPAGYYGGKIDTLLSFLANLVLAFPVILLFYLLVTPGIMDTPIPYAMAGLFFLFPIVFFCVLFWTRFKTRPERLYVLLGLTLVIGGWVYAGLVFDADPLKIIHIDPNQLNIFVAVVFASSPGVFRIVRGLVMDIKTRDYVAAAQTRGESPWYIMLWEILPNARGPLIVDACLRIGYTTILLGTLGYFGLGLAPESPDWGTAIKDASRLLRSFVHPALPPTIALMSFVLGLNLLADSLREQSLKD</sequence>
<comment type="similarity">
    <text evidence="7">Belongs to the binding-protein-dependent transport system permease family.</text>
</comment>
<dbReference type="RefSeq" id="WP_106721971.1">
    <property type="nucleotide sequence ID" value="NZ_PXYL01000001.1"/>
</dbReference>
<feature type="transmembrane region" description="Helical" evidence="7">
    <location>
        <begin position="353"/>
        <end position="375"/>
    </location>
</feature>
<proteinExistence type="inferred from homology"/>
<evidence type="ECO:0000256" key="2">
    <source>
        <dbReference type="ARBA" id="ARBA00022448"/>
    </source>
</evidence>
<accession>A0A2P7SM84</accession>
<feature type="transmembrane region" description="Helical" evidence="7">
    <location>
        <begin position="215"/>
        <end position="235"/>
    </location>
</feature>
<feature type="transmembrane region" description="Helical" evidence="7">
    <location>
        <begin position="186"/>
        <end position="208"/>
    </location>
</feature>
<keyword evidence="4 7" id="KW-0812">Transmembrane</keyword>
<evidence type="ECO:0000256" key="5">
    <source>
        <dbReference type="ARBA" id="ARBA00022989"/>
    </source>
</evidence>
<name>A0A2P7SM84_9HYPH</name>
<dbReference type="InterPro" id="IPR000515">
    <property type="entry name" value="MetI-like"/>
</dbReference>
<comment type="subcellular location">
    <subcellularLocation>
        <location evidence="1 7">Cell membrane</location>
        <topology evidence="1 7">Multi-pass membrane protein</topology>
    </subcellularLocation>
</comment>
<evidence type="ECO:0000313" key="10">
    <source>
        <dbReference type="Proteomes" id="UP000240653"/>
    </source>
</evidence>